<reference evidence="4" key="2">
    <citation type="submission" date="2021-04" db="EMBL/GenBank/DDBJ databases">
        <title>Novel species in family Eggerthellaceae.</title>
        <authorList>
            <person name="Zhang G."/>
        </authorList>
    </citation>
    <scope>NUCLEOTIDE SEQUENCE</scope>
    <source>
        <strain evidence="4">Zg-886</strain>
    </source>
</reference>
<dbReference type="AlphaFoldDB" id="A0A9E6SV66"/>
<evidence type="ECO:0000313" key="3">
    <source>
        <dbReference type="EMBL" id="NHM14040.1"/>
    </source>
</evidence>
<dbReference type="EMBL" id="CP072829">
    <property type="protein sequence ID" value="QTU85221.1"/>
    <property type="molecule type" value="Genomic_DNA"/>
</dbReference>
<accession>A0A9E6SV66</accession>
<dbReference type="EMBL" id="WPCR01000005">
    <property type="protein sequence ID" value="NHM14040.1"/>
    <property type="molecule type" value="Genomic_DNA"/>
</dbReference>
<name>A0A9E6SV66_9ACTN</name>
<gene>
    <name evidence="3" type="ORF">GMI68_04555</name>
    <name evidence="4" type="ORF">J7S26_05930</name>
</gene>
<evidence type="ECO:0000313" key="5">
    <source>
        <dbReference type="Proteomes" id="UP000636394"/>
    </source>
</evidence>
<evidence type="ECO:0000256" key="2">
    <source>
        <dbReference type="SAM" id="Phobius"/>
    </source>
</evidence>
<keyword evidence="5" id="KW-1185">Reference proteome</keyword>
<dbReference type="Proteomes" id="UP000671910">
    <property type="component" value="Chromosome"/>
</dbReference>
<feature type="transmembrane region" description="Helical" evidence="2">
    <location>
        <begin position="25"/>
        <end position="48"/>
    </location>
</feature>
<organism evidence="4 6">
    <name type="scientific">Xiamenia xianingshaonis</name>
    <dbReference type="NCBI Taxonomy" id="2682776"/>
    <lineage>
        <taxon>Bacteria</taxon>
        <taxon>Bacillati</taxon>
        <taxon>Actinomycetota</taxon>
        <taxon>Coriobacteriia</taxon>
        <taxon>Eggerthellales</taxon>
        <taxon>Eggerthellaceae</taxon>
        <taxon>Xiamenia</taxon>
    </lineage>
</organism>
<keyword evidence="2" id="KW-0472">Membrane</keyword>
<evidence type="ECO:0000313" key="6">
    <source>
        <dbReference type="Proteomes" id="UP000671910"/>
    </source>
</evidence>
<dbReference type="KEGG" id="ebz:J7S26_05930"/>
<reference evidence="3 5" key="1">
    <citation type="submission" date="2019-11" db="EMBL/GenBank/DDBJ databases">
        <title>Eggerthellaceae novel genus isolated from the rectal contents of marmort.</title>
        <authorList>
            <person name="Zhang G."/>
        </authorList>
    </citation>
    <scope>NUCLEOTIDE SEQUENCE [LARGE SCALE GENOMIC DNA]</scope>
    <source>
        <strain evidence="3">Zg-886</strain>
        <strain evidence="5">zg-886</strain>
    </source>
</reference>
<evidence type="ECO:0000313" key="4">
    <source>
        <dbReference type="EMBL" id="QTU85221.1"/>
    </source>
</evidence>
<proteinExistence type="predicted"/>
<keyword evidence="2" id="KW-0812">Transmembrane</keyword>
<evidence type="ECO:0000256" key="1">
    <source>
        <dbReference type="SAM" id="MobiDB-lite"/>
    </source>
</evidence>
<feature type="region of interest" description="Disordered" evidence="1">
    <location>
        <begin position="194"/>
        <end position="213"/>
    </location>
</feature>
<dbReference type="Proteomes" id="UP000636394">
    <property type="component" value="Unassembled WGS sequence"/>
</dbReference>
<protein>
    <submittedName>
        <fullName evidence="4">Molybdenum cofactor biosynthesis enzyme</fullName>
    </submittedName>
</protein>
<keyword evidence="2" id="KW-1133">Transmembrane helix</keyword>
<sequence length="723" mass="74196">MHAVQGDEPACREGRRGVFRDDEGLTTAGMALALLLTLALVFSAAQAWRIQSAASEVQNVADAAALAAQNEVAEFMIVVRVCDAVALTLSLTSLAASGLGLVACCIPGGAGVGQTLLSAARSVSEARATFASRATAALNRLQQALPFVAAVNAAAVARANNGTANRYLAVALLSPLTAPSIAVDDDDSESVEEAVSGGADELQEDANEAKRALEEADEAKKTAFYHDCGAAASGASPGYCLYERAAVKAGLSGTANPLCHSVDTWSFSMAMARAKRYYAARLQQEAPENDSVEEAVRSVMRKKMFAYAAALVNTGYVHETDSSFDAYFPLMPKNTDEMRATSLYTDNAYPYGDNGEEQTIMHAWAGCPNAGDATAWGSIQLMESEGFVTCPTCDFTAASLGKVFSASSTIDNGFEYHYRIVADQAAKYQQAKNAAAPAIDAVKDGSEGLFDALREALEGAGAQRIEATPPGSKGVVALVANVGSQAADAGFSSLFAASGGTLRTRAALSAATLVEDPGGEGESVIASFLDNVAADAGLVGGAADAVLGCWSALLQGYSQGHSALVGAVRDGLNGLPLMESTGLGTWAADKLSALIESLGLAPANVDALRPVVVNTAHVASADGSAIGARLVDIKRQAVAFPLQSLDLFSSLITGSESAALQGAAGLSSGIEIARIEISGLGISIPITIALPPCVSEAASDLVVSLADQVRGIYGSIAGVRVWE</sequence>